<dbReference type="Proteomes" id="UP000280819">
    <property type="component" value="Unassembled WGS sequence"/>
</dbReference>
<dbReference type="Pfam" id="PF02879">
    <property type="entry name" value="PGM_PMM_II"/>
    <property type="match status" value="1"/>
</dbReference>
<dbReference type="InterPro" id="IPR005841">
    <property type="entry name" value="Alpha-D-phosphohexomutase_SF"/>
</dbReference>
<keyword evidence="6" id="KW-0413">Isomerase</keyword>
<dbReference type="Pfam" id="PF02878">
    <property type="entry name" value="PGM_PMM_I"/>
    <property type="match status" value="1"/>
</dbReference>
<evidence type="ECO:0000259" key="9">
    <source>
        <dbReference type="Pfam" id="PF02878"/>
    </source>
</evidence>
<dbReference type="InterPro" id="IPR036900">
    <property type="entry name" value="A-D-PHexomutase_C_sf"/>
</dbReference>
<dbReference type="GO" id="GO:0000287">
    <property type="term" value="F:magnesium ion binding"/>
    <property type="evidence" value="ECO:0007669"/>
    <property type="project" value="InterPro"/>
</dbReference>
<comment type="cofactor">
    <cofactor evidence="1">
        <name>Mg(2+)</name>
        <dbReference type="ChEBI" id="CHEBI:18420"/>
    </cofactor>
</comment>
<dbReference type="GO" id="GO:0005975">
    <property type="term" value="P:carbohydrate metabolic process"/>
    <property type="evidence" value="ECO:0007669"/>
    <property type="project" value="InterPro"/>
</dbReference>
<dbReference type="SUPFAM" id="SSF55957">
    <property type="entry name" value="Phosphoglucomutase, C-terminal domain"/>
    <property type="match status" value="1"/>
</dbReference>
<dbReference type="InterPro" id="IPR016066">
    <property type="entry name" value="A-D-PHexomutase_CS"/>
</dbReference>
<dbReference type="PANTHER" id="PTHR45745:SF1">
    <property type="entry name" value="PHOSPHOGLUCOMUTASE 2B-RELATED"/>
    <property type="match status" value="1"/>
</dbReference>
<evidence type="ECO:0000259" key="8">
    <source>
        <dbReference type="Pfam" id="PF00408"/>
    </source>
</evidence>
<protein>
    <submittedName>
        <fullName evidence="12">Phosphoglucomutase/phosphomannomutase family protein</fullName>
    </submittedName>
</protein>
<dbReference type="InterPro" id="IPR005846">
    <property type="entry name" value="A-D-PHexomutase_a/b/a-III"/>
</dbReference>
<dbReference type="InterPro" id="IPR016055">
    <property type="entry name" value="A-D-PHexomutase_a/b/a-I/II/III"/>
</dbReference>
<dbReference type="PANTHER" id="PTHR45745">
    <property type="entry name" value="PHOSPHOMANNOMUTASE 45A"/>
    <property type="match status" value="1"/>
</dbReference>
<dbReference type="InterPro" id="IPR005844">
    <property type="entry name" value="A-D-PHexomutase_a/b/a-I"/>
</dbReference>
<dbReference type="Pfam" id="PF00408">
    <property type="entry name" value="PGM_PMM_IV"/>
    <property type="match status" value="1"/>
</dbReference>
<evidence type="ECO:0000259" key="10">
    <source>
        <dbReference type="Pfam" id="PF02879"/>
    </source>
</evidence>
<accession>A0A3P1TB74</accession>
<evidence type="ECO:0000256" key="5">
    <source>
        <dbReference type="ARBA" id="ARBA00022842"/>
    </source>
</evidence>
<dbReference type="Pfam" id="PF02880">
    <property type="entry name" value="PGM_PMM_III"/>
    <property type="match status" value="1"/>
</dbReference>
<comment type="caution">
    <text evidence="12">The sequence shown here is derived from an EMBL/GenBank/DDBJ whole genome shotgun (WGS) entry which is preliminary data.</text>
</comment>
<feature type="domain" description="Alpha-D-phosphohexomutase C-terminal" evidence="8">
    <location>
        <begin position="427"/>
        <end position="471"/>
    </location>
</feature>
<evidence type="ECO:0000313" key="13">
    <source>
        <dbReference type="Proteomes" id="UP000280819"/>
    </source>
</evidence>
<dbReference type="CDD" id="cd05800">
    <property type="entry name" value="PGM_like2"/>
    <property type="match status" value="1"/>
</dbReference>
<dbReference type="OrthoDB" id="9803322at2"/>
<feature type="domain" description="Alpha-D-phosphohexomutase alpha/beta/alpha" evidence="11">
    <location>
        <begin position="273"/>
        <end position="381"/>
    </location>
</feature>
<dbReference type="RefSeq" id="WP_124843860.1">
    <property type="nucleotide sequence ID" value="NZ_JAUNKP010000052.1"/>
</dbReference>
<dbReference type="PROSITE" id="PS00710">
    <property type="entry name" value="PGM_PMM"/>
    <property type="match status" value="1"/>
</dbReference>
<dbReference type="AlphaFoldDB" id="A0A3P1TB74"/>
<sequence>MARIKFGTGGWRAIIGDEFIRSNVALLCGALAQRIKDEGVADRGLVIGYDRRFLSDVAAQWAAEVFAGEGVGCRVIRIDQAPTPLIMWTVKDLGLPYGMAITASHNPALYNGIKVFTEGGKDADESVTRDIEARMGALEESGEEAIGRIDYHKAVASGAVTEINPFNGYIDSIIDQVDMEAIRSAGLKIALDPMFGVSRTSLQTILMTARCEVDVIHDRRDTLFGGRMPSPSSATLEALKQYVVQHGCALGIATDGDADRLGVIDDKGQFLHPNQLLVILYYYLLKYKGWQGDVVRNVATTSLLDDVAALFGHTCHEVPVGFKWISGKMLESGAIIGGESSGGLTVKGHIFGKDGIYAAALLVEMLAVVGRPMSEIYEEITGQFPPHHMTEMDLAFDPERKPEILRTLMEDRLLPEFSATVVDVSYRDGCKVYFDNGWIIARFSGTEPLLRIFCEMPSREEADLACEEFREFLGL</sequence>
<reference evidence="12 13" key="1">
    <citation type="submission" date="2018-11" db="EMBL/GenBank/DDBJ databases">
        <title>Genomes From Bacteria Associated with the Canine Oral Cavity: a Test Case for Automated Genome-Based Taxonomic Assignment.</title>
        <authorList>
            <person name="Coil D.A."/>
            <person name="Jospin G."/>
            <person name="Darling A.E."/>
            <person name="Wallis C."/>
            <person name="Davis I.J."/>
            <person name="Harris S."/>
            <person name="Eisen J.A."/>
            <person name="Holcombe L.J."/>
            <person name="O'Flynn C."/>
        </authorList>
    </citation>
    <scope>NUCLEOTIDE SEQUENCE [LARGE SCALE GENOMIC DNA]</scope>
    <source>
        <strain evidence="12 13">OH887_COT-365</strain>
    </source>
</reference>
<evidence type="ECO:0000256" key="3">
    <source>
        <dbReference type="ARBA" id="ARBA00022553"/>
    </source>
</evidence>
<evidence type="ECO:0000256" key="6">
    <source>
        <dbReference type="ARBA" id="ARBA00023235"/>
    </source>
</evidence>
<organism evidence="12 13">
    <name type="scientific">Arachnia propionica</name>
    <dbReference type="NCBI Taxonomy" id="1750"/>
    <lineage>
        <taxon>Bacteria</taxon>
        <taxon>Bacillati</taxon>
        <taxon>Actinomycetota</taxon>
        <taxon>Actinomycetes</taxon>
        <taxon>Propionibacteriales</taxon>
        <taxon>Propionibacteriaceae</taxon>
        <taxon>Arachnia</taxon>
    </lineage>
</organism>
<dbReference type="InterPro" id="IPR005843">
    <property type="entry name" value="A-D-PHexomutase_C"/>
</dbReference>
<evidence type="ECO:0000256" key="7">
    <source>
        <dbReference type="RuleBase" id="RU004326"/>
    </source>
</evidence>
<dbReference type="SUPFAM" id="SSF53738">
    <property type="entry name" value="Phosphoglucomutase, first 3 domains"/>
    <property type="match status" value="2"/>
</dbReference>
<feature type="domain" description="Alpha-D-phosphohexomutase alpha/beta/alpha" evidence="10">
    <location>
        <begin position="168"/>
        <end position="268"/>
    </location>
</feature>
<keyword evidence="3" id="KW-0597">Phosphoprotein</keyword>
<evidence type="ECO:0000313" key="12">
    <source>
        <dbReference type="EMBL" id="RRD05723.1"/>
    </source>
</evidence>
<evidence type="ECO:0000256" key="4">
    <source>
        <dbReference type="ARBA" id="ARBA00022723"/>
    </source>
</evidence>
<dbReference type="PRINTS" id="PR00509">
    <property type="entry name" value="PGMPMM"/>
</dbReference>
<dbReference type="Gene3D" id="3.40.120.10">
    <property type="entry name" value="Alpha-D-Glucose-1,6-Bisphosphate, subunit A, domain 3"/>
    <property type="match status" value="3"/>
</dbReference>
<evidence type="ECO:0000256" key="1">
    <source>
        <dbReference type="ARBA" id="ARBA00001946"/>
    </source>
</evidence>
<keyword evidence="5 7" id="KW-0460">Magnesium</keyword>
<dbReference type="GO" id="GO:0008973">
    <property type="term" value="F:phosphopentomutase activity"/>
    <property type="evidence" value="ECO:0007669"/>
    <property type="project" value="TreeGrafter"/>
</dbReference>
<dbReference type="InterPro" id="IPR005845">
    <property type="entry name" value="A-D-PHexomutase_a/b/a-II"/>
</dbReference>
<dbReference type="EMBL" id="RQZG01000005">
    <property type="protein sequence ID" value="RRD05723.1"/>
    <property type="molecule type" value="Genomic_DNA"/>
</dbReference>
<keyword evidence="4 7" id="KW-0479">Metal-binding</keyword>
<gene>
    <name evidence="12" type="ORF">EII34_05800</name>
</gene>
<evidence type="ECO:0000259" key="11">
    <source>
        <dbReference type="Pfam" id="PF02880"/>
    </source>
</evidence>
<dbReference type="GO" id="GO:0006166">
    <property type="term" value="P:purine ribonucleoside salvage"/>
    <property type="evidence" value="ECO:0007669"/>
    <property type="project" value="TreeGrafter"/>
</dbReference>
<comment type="similarity">
    <text evidence="2 7">Belongs to the phosphohexose mutase family.</text>
</comment>
<evidence type="ECO:0000256" key="2">
    <source>
        <dbReference type="ARBA" id="ARBA00010231"/>
    </source>
</evidence>
<dbReference type="Gene3D" id="3.30.310.50">
    <property type="entry name" value="Alpha-D-phosphohexomutase, C-terminal domain"/>
    <property type="match status" value="1"/>
</dbReference>
<feature type="domain" description="Alpha-D-phosphohexomutase alpha/beta/alpha" evidence="9">
    <location>
        <begin position="4"/>
        <end position="139"/>
    </location>
</feature>
<proteinExistence type="inferred from homology"/>
<name>A0A3P1TB74_9ACTN</name>